<comment type="caution">
    <text evidence="2">The sequence shown here is derived from an EMBL/GenBank/DDBJ whole genome shotgun (WGS) entry which is preliminary data.</text>
</comment>
<sequence length="38" mass="4103">MKRRSNRRGRSQRAGDGGIPVTGRPANGPLRERGKAVS</sequence>
<feature type="region of interest" description="Disordered" evidence="1">
    <location>
        <begin position="1"/>
        <end position="38"/>
    </location>
</feature>
<accession>A8RG00</accession>
<evidence type="ECO:0000313" key="3">
    <source>
        <dbReference type="Proteomes" id="UP000005396"/>
    </source>
</evidence>
<dbReference type="EMBL" id="ABCC02000001">
    <property type="protein sequence ID" value="EDP19542.1"/>
    <property type="molecule type" value="Genomic_DNA"/>
</dbReference>
<dbReference type="PaxDb" id="411902-CLOBOL_00009"/>
<reference evidence="2 3" key="2">
    <citation type="submission" date="2007-09" db="EMBL/GenBank/DDBJ databases">
        <title>Draft genome sequence of Clostridium bolteae (ATCC BAA-613).</title>
        <authorList>
            <person name="Sudarsanam P."/>
            <person name="Ley R."/>
            <person name="Guruge J."/>
            <person name="Turnbaugh P.J."/>
            <person name="Mahowald M."/>
            <person name="Liep D."/>
            <person name="Gordon J."/>
        </authorList>
    </citation>
    <scope>NUCLEOTIDE SEQUENCE [LARGE SCALE GENOMIC DNA]</scope>
    <source>
        <strain evidence="3">ATCC BAA-613 / DSM 15670 / CCUG 46953 / JCM 12243 / WAL 16351</strain>
    </source>
</reference>
<reference evidence="2 3" key="1">
    <citation type="submission" date="2007-08" db="EMBL/GenBank/DDBJ databases">
        <authorList>
            <person name="Fulton L."/>
            <person name="Clifton S."/>
            <person name="Fulton B."/>
            <person name="Xu J."/>
            <person name="Minx P."/>
            <person name="Pepin K.H."/>
            <person name="Johnson M."/>
            <person name="Thiruvilangam P."/>
            <person name="Bhonagiri V."/>
            <person name="Nash W.E."/>
            <person name="Mardis E.R."/>
            <person name="Wilson R.K."/>
        </authorList>
    </citation>
    <scope>NUCLEOTIDE SEQUENCE [LARGE SCALE GENOMIC DNA]</scope>
    <source>
        <strain evidence="3">ATCC BAA-613 / DSM 15670 / CCUG 46953 / JCM 12243 / WAL 16351</strain>
    </source>
</reference>
<dbReference type="HOGENOM" id="CLU_3326525_0_0_9"/>
<evidence type="ECO:0000256" key="1">
    <source>
        <dbReference type="SAM" id="MobiDB-lite"/>
    </source>
</evidence>
<dbReference type="Proteomes" id="UP000005396">
    <property type="component" value="Unassembled WGS sequence"/>
</dbReference>
<gene>
    <name evidence="2" type="ORF">CLOBOL_00009</name>
</gene>
<organism evidence="2 3">
    <name type="scientific">Enterocloster bolteae (strain ATCC BAA-613 / DSM 15670 / CCUG 46953 / JCM 12243 / WAL 16351)</name>
    <name type="common">Clostridium bolteae</name>
    <dbReference type="NCBI Taxonomy" id="411902"/>
    <lineage>
        <taxon>Bacteria</taxon>
        <taxon>Bacillati</taxon>
        <taxon>Bacillota</taxon>
        <taxon>Clostridia</taxon>
        <taxon>Lachnospirales</taxon>
        <taxon>Lachnospiraceae</taxon>
        <taxon>Enterocloster</taxon>
    </lineage>
</organism>
<protein>
    <submittedName>
        <fullName evidence="2">Uncharacterized protein</fullName>
    </submittedName>
</protein>
<evidence type="ECO:0000313" key="2">
    <source>
        <dbReference type="EMBL" id="EDP19542.1"/>
    </source>
</evidence>
<proteinExistence type="predicted"/>
<name>A8RG00_ENTBW</name>
<feature type="compositionally biased region" description="Basic residues" evidence="1">
    <location>
        <begin position="1"/>
        <end position="11"/>
    </location>
</feature>
<dbReference type="AlphaFoldDB" id="A8RG00"/>